<dbReference type="Proteomes" id="UP000267017">
    <property type="component" value="Unassembled WGS sequence"/>
</dbReference>
<evidence type="ECO:0000256" key="2">
    <source>
        <dbReference type="ARBA" id="ARBA00022448"/>
    </source>
</evidence>
<evidence type="ECO:0000256" key="7">
    <source>
        <dbReference type="RuleBase" id="RU363032"/>
    </source>
</evidence>
<comment type="caution">
    <text evidence="9">The sequence shown here is derived from an EMBL/GenBank/DDBJ whole genome shotgun (WGS) entry which is preliminary data.</text>
</comment>
<evidence type="ECO:0000256" key="6">
    <source>
        <dbReference type="ARBA" id="ARBA00023136"/>
    </source>
</evidence>
<dbReference type="EMBL" id="RRCN01000001">
    <property type="protein sequence ID" value="RRJ65013.1"/>
    <property type="molecule type" value="Genomic_DNA"/>
</dbReference>
<dbReference type="PANTHER" id="PTHR30193:SF37">
    <property type="entry name" value="INNER MEMBRANE ABC TRANSPORTER PERMEASE PROTEIN YCJO"/>
    <property type="match status" value="1"/>
</dbReference>
<evidence type="ECO:0000256" key="4">
    <source>
        <dbReference type="ARBA" id="ARBA00022692"/>
    </source>
</evidence>
<dbReference type="InterPro" id="IPR035906">
    <property type="entry name" value="MetI-like_sf"/>
</dbReference>
<dbReference type="OrthoDB" id="9809173at2"/>
<feature type="transmembrane region" description="Helical" evidence="7">
    <location>
        <begin position="236"/>
        <end position="258"/>
    </location>
</feature>
<protein>
    <submittedName>
        <fullName evidence="9">Sugar ABC transporter permease</fullName>
    </submittedName>
</protein>
<feature type="transmembrane region" description="Helical" evidence="7">
    <location>
        <begin position="46"/>
        <end position="75"/>
    </location>
</feature>
<evidence type="ECO:0000256" key="1">
    <source>
        <dbReference type="ARBA" id="ARBA00004651"/>
    </source>
</evidence>
<name>A0A3P3U979_9BACL</name>
<dbReference type="GO" id="GO:0055085">
    <property type="term" value="P:transmembrane transport"/>
    <property type="evidence" value="ECO:0007669"/>
    <property type="project" value="InterPro"/>
</dbReference>
<feature type="transmembrane region" description="Helical" evidence="7">
    <location>
        <begin position="109"/>
        <end position="130"/>
    </location>
</feature>
<feature type="transmembrane region" description="Helical" evidence="7">
    <location>
        <begin position="190"/>
        <end position="215"/>
    </location>
</feature>
<keyword evidence="6 7" id="KW-0472">Membrane</keyword>
<dbReference type="CDD" id="cd06261">
    <property type="entry name" value="TM_PBP2"/>
    <property type="match status" value="1"/>
</dbReference>
<dbReference type="PANTHER" id="PTHR30193">
    <property type="entry name" value="ABC TRANSPORTER PERMEASE PROTEIN"/>
    <property type="match status" value="1"/>
</dbReference>
<comment type="similarity">
    <text evidence="7">Belongs to the binding-protein-dependent transport system permease family.</text>
</comment>
<feature type="transmembrane region" description="Helical" evidence="7">
    <location>
        <begin position="298"/>
        <end position="318"/>
    </location>
</feature>
<dbReference type="GO" id="GO:0005886">
    <property type="term" value="C:plasma membrane"/>
    <property type="evidence" value="ECO:0007669"/>
    <property type="project" value="UniProtKB-SubCell"/>
</dbReference>
<dbReference type="PROSITE" id="PS50928">
    <property type="entry name" value="ABC_TM1"/>
    <property type="match status" value="1"/>
</dbReference>
<keyword evidence="3" id="KW-1003">Cell membrane</keyword>
<feature type="domain" description="ABC transmembrane type-1" evidence="8">
    <location>
        <begin position="105"/>
        <end position="317"/>
    </location>
</feature>
<sequence>MPRKRPGKKAPKSKKRIPGPLCAAVMLRGPLMERGKRMNATWRRKLTPYLLILPNVLIYFIFIFVPLLCVIYLSFTNYSILSPGHWVGLSNYERMLEDQLFMGAVKNTFVFWIVSVLPQMALGLVLAVLLNSKIKGLSFFRAGLYLPSVISGVAVSMTWLYLYDFQSGPFNAVLKGLHLNPVNWLGDAQYALMSISILGIWVGTGYALIVYLAGLQSISQELYEAASIDGASKLRIFFRITVPLLNPMTFFIFVTATIRSFQVFDYVYVMTKGGPLNATNTIVNSIVDTSFAQYEMGYASALSIFLLVITLVITLINYRVGTKTLDS</sequence>
<accession>A0A3P3U979</accession>
<evidence type="ECO:0000259" key="8">
    <source>
        <dbReference type="PROSITE" id="PS50928"/>
    </source>
</evidence>
<gene>
    <name evidence="9" type="ORF">EHV15_20400</name>
</gene>
<keyword evidence="2 7" id="KW-0813">Transport</keyword>
<dbReference type="InterPro" id="IPR000515">
    <property type="entry name" value="MetI-like"/>
</dbReference>
<evidence type="ECO:0000313" key="10">
    <source>
        <dbReference type="Proteomes" id="UP000267017"/>
    </source>
</evidence>
<keyword evidence="5 7" id="KW-1133">Transmembrane helix</keyword>
<proteinExistence type="inferred from homology"/>
<dbReference type="Gene3D" id="1.10.3720.10">
    <property type="entry name" value="MetI-like"/>
    <property type="match status" value="1"/>
</dbReference>
<organism evidence="9 10">
    <name type="scientific">Paenibacillus oralis</name>
    <dbReference type="NCBI Taxonomy" id="2490856"/>
    <lineage>
        <taxon>Bacteria</taxon>
        <taxon>Bacillati</taxon>
        <taxon>Bacillota</taxon>
        <taxon>Bacilli</taxon>
        <taxon>Bacillales</taxon>
        <taxon>Paenibacillaceae</taxon>
        <taxon>Paenibacillus</taxon>
    </lineage>
</organism>
<dbReference type="AlphaFoldDB" id="A0A3P3U979"/>
<feature type="transmembrane region" description="Helical" evidence="7">
    <location>
        <begin position="142"/>
        <end position="162"/>
    </location>
</feature>
<evidence type="ECO:0000256" key="5">
    <source>
        <dbReference type="ARBA" id="ARBA00022989"/>
    </source>
</evidence>
<keyword evidence="4 7" id="KW-0812">Transmembrane</keyword>
<dbReference type="InterPro" id="IPR051393">
    <property type="entry name" value="ABC_transporter_permease"/>
</dbReference>
<keyword evidence="10" id="KW-1185">Reference proteome</keyword>
<dbReference type="SUPFAM" id="SSF160964">
    <property type="entry name" value="MalF N-terminal region-like"/>
    <property type="match status" value="1"/>
</dbReference>
<dbReference type="Pfam" id="PF00528">
    <property type="entry name" value="BPD_transp_1"/>
    <property type="match status" value="1"/>
</dbReference>
<evidence type="ECO:0000313" key="9">
    <source>
        <dbReference type="EMBL" id="RRJ65013.1"/>
    </source>
</evidence>
<reference evidence="9 10" key="1">
    <citation type="submission" date="2018-11" db="EMBL/GenBank/DDBJ databases">
        <title>Genome sequencing of Paenibacillus sp. KCOM 3021 (= ChDC PVNT-B20).</title>
        <authorList>
            <person name="Kook J.-K."/>
            <person name="Park S.-N."/>
            <person name="Lim Y.K."/>
        </authorList>
    </citation>
    <scope>NUCLEOTIDE SEQUENCE [LARGE SCALE GENOMIC DNA]</scope>
    <source>
        <strain evidence="9 10">KCOM 3021</strain>
    </source>
</reference>
<comment type="subcellular location">
    <subcellularLocation>
        <location evidence="1 7">Cell membrane</location>
        <topology evidence="1 7">Multi-pass membrane protein</topology>
    </subcellularLocation>
</comment>
<dbReference type="SUPFAM" id="SSF161098">
    <property type="entry name" value="MetI-like"/>
    <property type="match status" value="1"/>
</dbReference>
<evidence type="ECO:0000256" key="3">
    <source>
        <dbReference type="ARBA" id="ARBA00022475"/>
    </source>
</evidence>